<dbReference type="OrthoDB" id="9805101at2"/>
<dbReference type="STRING" id="448.Lery_2834"/>
<evidence type="ECO:0000256" key="3">
    <source>
        <dbReference type="ARBA" id="ARBA00022723"/>
    </source>
</evidence>
<dbReference type="Proteomes" id="UP000054773">
    <property type="component" value="Unassembled WGS sequence"/>
</dbReference>
<reference evidence="7 8" key="1">
    <citation type="submission" date="2015-11" db="EMBL/GenBank/DDBJ databases">
        <title>Genomic analysis of 38 Legionella species identifies large and diverse effector repertoires.</title>
        <authorList>
            <person name="Burstein D."/>
            <person name="Amaro F."/>
            <person name="Zusman T."/>
            <person name="Lifshitz Z."/>
            <person name="Cohen O."/>
            <person name="Gilbert J.A."/>
            <person name="Pupko T."/>
            <person name="Shuman H.A."/>
            <person name="Segal G."/>
        </authorList>
    </citation>
    <scope>NUCLEOTIDE SEQUENCE [LARGE SCALE GENOMIC DNA]</scope>
    <source>
        <strain evidence="7 8">SE-32A-C8</strain>
    </source>
</reference>
<dbReference type="EMBL" id="LNYA01000034">
    <property type="protein sequence ID" value="KTC94667.1"/>
    <property type="molecule type" value="Genomic_DNA"/>
</dbReference>
<evidence type="ECO:0000256" key="1">
    <source>
        <dbReference type="ARBA" id="ARBA00022448"/>
    </source>
</evidence>
<gene>
    <name evidence="6" type="primary">dabA</name>
    <name evidence="7" type="ORF">Lery_2834</name>
</gene>
<dbReference type="RefSeq" id="WP_058527903.1">
    <property type="nucleotide sequence ID" value="NZ_LNYA01000034.1"/>
</dbReference>
<keyword evidence="5 6" id="KW-0472">Membrane</keyword>
<accession>A0A0W0TGH4</accession>
<dbReference type="HAMAP" id="MF_01871">
    <property type="entry name" value="DabA"/>
    <property type="match status" value="1"/>
</dbReference>
<dbReference type="PANTHER" id="PTHR38344">
    <property type="entry name" value="UPF0753 PROTEIN AQ_863"/>
    <property type="match status" value="1"/>
</dbReference>
<organism evidence="7 8">
    <name type="scientific">Legionella erythra</name>
    <dbReference type="NCBI Taxonomy" id="448"/>
    <lineage>
        <taxon>Bacteria</taxon>
        <taxon>Pseudomonadati</taxon>
        <taxon>Pseudomonadota</taxon>
        <taxon>Gammaproteobacteria</taxon>
        <taxon>Legionellales</taxon>
        <taxon>Legionellaceae</taxon>
        <taxon>Legionella</taxon>
    </lineage>
</organism>
<feature type="binding site" evidence="6">
    <location>
        <position position="275"/>
    </location>
    <ligand>
        <name>Zn(2+)</name>
        <dbReference type="ChEBI" id="CHEBI:29105"/>
    </ligand>
</feature>
<evidence type="ECO:0000256" key="2">
    <source>
        <dbReference type="ARBA" id="ARBA00022475"/>
    </source>
</evidence>
<evidence type="ECO:0000313" key="7">
    <source>
        <dbReference type="EMBL" id="KTC94667.1"/>
    </source>
</evidence>
<dbReference type="Pfam" id="PF10070">
    <property type="entry name" value="DabA"/>
    <property type="match status" value="2"/>
</dbReference>
<dbReference type="GO" id="GO:0008270">
    <property type="term" value="F:zinc ion binding"/>
    <property type="evidence" value="ECO:0007669"/>
    <property type="project" value="UniProtKB-UniRule"/>
</dbReference>
<comment type="caution">
    <text evidence="7">The sequence shown here is derived from an EMBL/GenBank/DDBJ whole genome shotgun (WGS) entry which is preliminary data.</text>
</comment>
<comment type="subunit">
    <text evidence="6">Forms a complex with DabB.</text>
</comment>
<feature type="binding site" evidence="6">
    <location>
        <position position="277"/>
    </location>
    <ligand>
        <name>Zn(2+)</name>
        <dbReference type="ChEBI" id="CHEBI:29105"/>
    </ligand>
</feature>
<proteinExistence type="inferred from homology"/>
<keyword evidence="1 6" id="KW-0813">Transport</keyword>
<keyword evidence="8" id="KW-1185">Reference proteome</keyword>
<feature type="binding site" evidence="6">
    <location>
        <position position="457"/>
    </location>
    <ligand>
        <name>Zn(2+)</name>
        <dbReference type="ChEBI" id="CHEBI:29105"/>
    </ligand>
</feature>
<dbReference type="InterPro" id="IPR018752">
    <property type="entry name" value="DabA"/>
</dbReference>
<evidence type="ECO:0000256" key="5">
    <source>
        <dbReference type="ARBA" id="ARBA00023136"/>
    </source>
</evidence>
<feature type="binding site" evidence="6">
    <location>
        <position position="472"/>
    </location>
    <ligand>
        <name>Zn(2+)</name>
        <dbReference type="ChEBI" id="CHEBI:29105"/>
    </ligand>
</feature>
<dbReference type="PATRIC" id="fig|448.7.peg.2977"/>
<sequence length="767" mass="85706">MTRAKMTSEKQVEWGYRDRVLPYRVRHRSLDIPALITRAAEVLAPVWPLETFIACNPLQGYELLDFKEAIAKRQRQCPKATASLLAVNQQMIKWCAGFFDEGQSRITMPNRQAGFYRAFLKLAPFDKLLHRNKREAKDFLRKLPDQAEGAIIHCLSMLGVLPGQEEAFCAQALLALPGWGGFVKWHAEWCVDPAQEKPVTLIDFLAVRLVLTCLLSPSAAKEQQPIHNQAATKALVEQLEVNERAYSQALLGRLLPELKTTAVKRARKNAQLVFCIDVRSEPFRRAIEALGDYETFGFAGFFGIPVRVRTGDTGKAKACCPVLIKPRFTIKETPIPADRALFARSQRGNAFIQRLKGLYTQIKHNVSSPFALAECLGPWCGVSLAFKSLSPRLTERAVQSIKQGFAPSLPTRVAYEWNETDLQQGLSIKEQVDYAETALRLMGLTSDFARLVILCGHGGAAKNNPYASALDCGACGGNQGGLNAQLLASILNQPRVRWGLEERGIHIPLDTIVYGALHNTTTDAVEIDLKACPAPIYPALLKQLQGDLREAQLKTNQERGLTLQSKKPAQDAIRRSLDWSETRPEWGLARNAAFIAAPRDLTRNMSLEGRCFLHSYHWQDDEGGDLLETILTAPLVVAEWINTQYLFSTIDHLAFGSGSKITHNVVGRVGVMQGNGSDLMHGLPLQSVMLSDEQPYHQPQRLLAVVYAPRERVLAIIAKHEQLKHLFFNQWVHLIVIDPANQLPYQLNAQGQWLLWNDTQGEKRDAL</sequence>
<evidence type="ECO:0000256" key="4">
    <source>
        <dbReference type="ARBA" id="ARBA00022833"/>
    </source>
</evidence>
<evidence type="ECO:0000256" key="6">
    <source>
        <dbReference type="HAMAP-Rule" id="MF_01871"/>
    </source>
</evidence>
<keyword evidence="4 6" id="KW-0862">Zinc</keyword>
<keyword evidence="2 6" id="KW-1003">Cell membrane</keyword>
<keyword evidence="3 6" id="KW-0479">Metal-binding</keyword>
<comment type="cofactor">
    <cofactor evidence="6">
        <name>Zn(2+)</name>
        <dbReference type="ChEBI" id="CHEBI:29105"/>
    </cofactor>
</comment>
<dbReference type="PANTHER" id="PTHR38344:SF1">
    <property type="entry name" value="INORGANIC CARBON TRANSPORTER SUBUNIT DABA-RELATED"/>
    <property type="match status" value="1"/>
</dbReference>
<comment type="similarity">
    <text evidence="6">Belongs to the inorganic carbon transporter (TC 9.A.2) DabA family.</text>
</comment>
<dbReference type="AlphaFoldDB" id="A0A0W0TGH4"/>
<comment type="subcellular location">
    <subcellularLocation>
        <location evidence="6">Cell membrane</location>
        <topology evidence="6">Peripheral membrane protein</topology>
    </subcellularLocation>
</comment>
<name>A0A0W0TGH4_LEGER</name>
<protein>
    <recommendedName>
        <fullName evidence="6">Probable inorganic carbon transporter subunit DabA</fullName>
    </recommendedName>
</protein>
<evidence type="ECO:0000313" key="8">
    <source>
        <dbReference type="Proteomes" id="UP000054773"/>
    </source>
</evidence>
<comment type="function">
    <text evidence="6">Part of an energy-coupled inorganic carbon pump.</text>
</comment>
<dbReference type="GO" id="GO:0005886">
    <property type="term" value="C:plasma membrane"/>
    <property type="evidence" value="ECO:0007669"/>
    <property type="project" value="UniProtKB-SubCell"/>
</dbReference>